<dbReference type="Proteomes" id="UP000325755">
    <property type="component" value="Chromosome"/>
</dbReference>
<evidence type="ECO:0000313" key="4">
    <source>
        <dbReference type="Proteomes" id="UP000325755"/>
    </source>
</evidence>
<dbReference type="Pfam" id="PF04809">
    <property type="entry name" value="HupH_C"/>
    <property type="match status" value="2"/>
</dbReference>
<evidence type="ECO:0000259" key="2">
    <source>
        <dbReference type="Pfam" id="PF04809"/>
    </source>
</evidence>
<reference evidence="3 4" key="1">
    <citation type="submission" date="2019-09" db="EMBL/GenBank/DDBJ databases">
        <title>Ecophysiology of the spiral-shaped methanotroph Methylospira mobilis as revealed by the complete genome sequence.</title>
        <authorList>
            <person name="Oshkin I.Y."/>
            <person name="Dedysh S.N."/>
            <person name="Miroshnikov K."/>
            <person name="Danilova O.V."/>
            <person name="Hakobyan A."/>
            <person name="Liesack W."/>
        </authorList>
    </citation>
    <scope>NUCLEOTIDE SEQUENCE [LARGE SCALE GENOMIC DNA]</scope>
    <source>
        <strain evidence="3 4">Shm1</strain>
    </source>
</reference>
<feature type="domain" description="HupH hydrogenase expression protein C-terminal" evidence="2">
    <location>
        <begin position="134"/>
        <end position="247"/>
    </location>
</feature>
<dbReference type="KEGG" id="mmob:F6R98_20965"/>
<proteinExistence type="inferred from homology"/>
<evidence type="ECO:0000256" key="1">
    <source>
        <dbReference type="ARBA" id="ARBA00010832"/>
    </source>
</evidence>
<name>A0A5Q0BN12_9GAMM</name>
<dbReference type="Gene3D" id="3.30.1370.140">
    <property type="entry name" value="HupH hydrogenase expression protein, C-terminal domain"/>
    <property type="match status" value="2"/>
</dbReference>
<keyword evidence="4" id="KW-1185">Reference proteome</keyword>
<comment type="similarity">
    <text evidence="1">Belongs to the HupH/HyaF family.</text>
</comment>
<protein>
    <submittedName>
        <fullName evidence="3">Hydrogenase expression/formation protein</fullName>
    </submittedName>
</protein>
<accession>A0A5Q0BN12</accession>
<organism evidence="3 4">
    <name type="scientific">Candidatus Methylospira mobilis</name>
    <dbReference type="NCBI Taxonomy" id="1808979"/>
    <lineage>
        <taxon>Bacteria</taxon>
        <taxon>Pseudomonadati</taxon>
        <taxon>Pseudomonadota</taxon>
        <taxon>Gammaproteobacteria</taxon>
        <taxon>Methylococcales</taxon>
        <taxon>Methylococcaceae</taxon>
        <taxon>Candidatus Methylospira</taxon>
    </lineage>
</organism>
<sequence length="256" mass="27666">MPEAMHTFAAPSLYDVSVEGDGRHILAQLKQGLVNCLNGVGSTPVDLSPHDAATVKFTRELLGTGEISILADRSGQSVMVDEAVFTGVWHVQIAQGGQLQQDYLETGDIPGIILATAKTQDLKAELPQTFPTGLMNAPALLHELSAKSGAFAAGREEIINLSLLPLSPEDNAFLVETLGLAGLSILSRGYGDCRISLTRFPHVWWVQYFNSGEQLILNTLEVTDMPQVALAAREDLEDTLERLRSISAELETVNET</sequence>
<dbReference type="InterPro" id="IPR038527">
    <property type="entry name" value="HupH_C_sf"/>
</dbReference>
<dbReference type="AlphaFoldDB" id="A0A5Q0BN12"/>
<feature type="domain" description="HupH hydrogenase expression protein C-terminal" evidence="2">
    <location>
        <begin position="23"/>
        <end position="118"/>
    </location>
</feature>
<dbReference type="InParanoid" id="A0A5Q0BN12"/>
<dbReference type="InterPro" id="IPR006894">
    <property type="entry name" value="HupH_Hydgase_express_prot_C"/>
</dbReference>
<gene>
    <name evidence="3" type="ORF">F6R98_20965</name>
</gene>
<evidence type="ECO:0000313" key="3">
    <source>
        <dbReference type="EMBL" id="QFY45233.1"/>
    </source>
</evidence>
<dbReference type="OrthoDB" id="6560677at2"/>
<dbReference type="EMBL" id="CP044205">
    <property type="protein sequence ID" value="QFY45233.1"/>
    <property type="molecule type" value="Genomic_DNA"/>
</dbReference>
<dbReference type="FunCoup" id="A0A5Q0BN12">
    <property type="interactions" value="26"/>
</dbReference>